<protein>
    <submittedName>
        <fullName evidence="1">Uncharacterized protein</fullName>
    </submittedName>
</protein>
<dbReference type="EMBL" id="JAMXQV010000026">
    <property type="protein sequence ID" value="MCR6488667.1"/>
    <property type="molecule type" value="Genomic_DNA"/>
</dbReference>
<dbReference type="AlphaFoldDB" id="A0A9X2NIY5"/>
<sequence length="193" mass="19813">MEPLGSTSDSARQLAGAVAENATWCDLVCGGHFGPRAWTSRTRTREFYPDAVTLTPAATAADILPFVDGSPGCSVKDSFATLTLPGFSVLFEATWLACGPGVPEPGWQRAASPLGPTVALLSHGENTVVAHRGEGVVGLSNFEGPATGWPGAVAAVASAFPGVPVVGYEHGDALRVALDHGGAPLGPLRVWVR</sequence>
<reference evidence="1" key="1">
    <citation type="submission" date="2022-06" db="EMBL/GenBank/DDBJ databases">
        <title>Amycolatopsis iheyaensis sp. nov., a new species of the genus Amycolatopsis isolated from soil in Iheya island, Japan.</title>
        <authorList>
            <person name="Ngamcharungchit C."/>
            <person name="Kanto H."/>
            <person name="Take A."/>
            <person name="Intra B."/>
            <person name="Matsumoto A."/>
            <person name="Panbangred W."/>
            <person name="Inahashi Y."/>
        </authorList>
    </citation>
    <scope>NUCLEOTIDE SEQUENCE</scope>
    <source>
        <strain evidence="1">OK19-0408</strain>
    </source>
</reference>
<name>A0A9X2NIY5_9PSEU</name>
<gene>
    <name evidence="1" type="ORF">M8542_38140</name>
</gene>
<keyword evidence="2" id="KW-1185">Reference proteome</keyword>
<dbReference type="Proteomes" id="UP001144096">
    <property type="component" value="Unassembled WGS sequence"/>
</dbReference>
<evidence type="ECO:0000313" key="1">
    <source>
        <dbReference type="EMBL" id="MCR6488667.1"/>
    </source>
</evidence>
<accession>A0A9X2NIY5</accession>
<dbReference type="RefSeq" id="WP_257925217.1">
    <property type="nucleotide sequence ID" value="NZ_JAMXQV010000026.1"/>
</dbReference>
<comment type="caution">
    <text evidence="1">The sequence shown here is derived from an EMBL/GenBank/DDBJ whole genome shotgun (WGS) entry which is preliminary data.</text>
</comment>
<evidence type="ECO:0000313" key="2">
    <source>
        <dbReference type="Proteomes" id="UP001144096"/>
    </source>
</evidence>
<organism evidence="1 2">
    <name type="scientific">Amycolatopsis iheyensis</name>
    <dbReference type="NCBI Taxonomy" id="2945988"/>
    <lineage>
        <taxon>Bacteria</taxon>
        <taxon>Bacillati</taxon>
        <taxon>Actinomycetota</taxon>
        <taxon>Actinomycetes</taxon>
        <taxon>Pseudonocardiales</taxon>
        <taxon>Pseudonocardiaceae</taxon>
        <taxon>Amycolatopsis</taxon>
    </lineage>
</organism>
<proteinExistence type="predicted"/>